<comment type="caution">
    <text evidence="5">The sequence shown here is derived from an EMBL/GenBank/DDBJ whole genome shotgun (WGS) entry which is preliminary data.</text>
</comment>
<dbReference type="InterPro" id="IPR013126">
    <property type="entry name" value="Hsp_70_fam"/>
</dbReference>
<reference evidence="5" key="1">
    <citation type="submission" date="2020-03" db="EMBL/GenBank/DDBJ databases">
        <title>Studies in the Genomics of Life Span.</title>
        <authorList>
            <person name="Glass D."/>
        </authorList>
    </citation>
    <scope>NUCLEOTIDE SEQUENCE</scope>
    <source>
        <strain evidence="5">SUZIE</strain>
        <tissue evidence="5">Muscle</tissue>
    </source>
</reference>
<evidence type="ECO:0000256" key="4">
    <source>
        <dbReference type="ARBA" id="ARBA00023016"/>
    </source>
</evidence>
<evidence type="ECO:0000256" key="1">
    <source>
        <dbReference type="ARBA" id="ARBA00007381"/>
    </source>
</evidence>
<keyword evidence="6" id="KW-1185">Reference proteome</keyword>
<keyword evidence="3" id="KW-0067">ATP-binding</keyword>
<dbReference type="SUPFAM" id="SSF100920">
    <property type="entry name" value="Heat shock protein 70kD (HSP70), peptide-binding domain"/>
    <property type="match status" value="1"/>
</dbReference>
<dbReference type="FunFam" id="3.90.640.10:FF:000003">
    <property type="entry name" value="Molecular chaperone DnaK"/>
    <property type="match status" value="1"/>
</dbReference>
<dbReference type="AlphaFoldDB" id="A0AA41NEQ8"/>
<evidence type="ECO:0000256" key="3">
    <source>
        <dbReference type="ARBA" id="ARBA00022840"/>
    </source>
</evidence>
<dbReference type="Pfam" id="PF00012">
    <property type="entry name" value="HSP70"/>
    <property type="match status" value="1"/>
</dbReference>
<keyword evidence="4 5" id="KW-0346">Stress response</keyword>
<dbReference type="EMBL" id="JAATJV010424400">
    <property type="protein sequence ID" value="MBZ3888687.1"/>
    <property type="molecule type" value="Genomic_DNA"/>
</dbReference>
<evidence type="ECO:0000256" key="2">
    <source>
        <dbReference type="ARBA" id="ARBA00022741"/>
    </source>
</evidence>
<accession>A0AA41NEQ8</accession>
<dbReference type="GO" id="GO:0140662">
    <property type="term" value="F:ATP-dependent protein folding chaperone"/>
    <property type="evidence" value="ECO:0007669"/>
    <property type="project" value="InterPro"/>
</dbReference>
<dbReference type="SUPFAM" id="SSF53067">
    <property type="entry name" value="Actin-like ATPase domain"/>
    <property type="match status" value="2"/>
</dbReference>
<gene>
    <name evidence="5" type="ORF">SUZIE_199190</name>
</gene>
<sequence length="213" mass="23848">MTQCQATKDPGTIASLNVLRIINEPTATAIAYGLDKKVGAERNVLIFDVGCSTTEDGIFKIKSTVGDAHLGGEDPDNHMVNHFITEFKRKHKKDVNESKRAVGHLGIACERDKHTLFSRTQASIEIDIEATFDTDANENLNVSAVDKNTGKENKVTITNDKVHLSKEDIEHILQKTEKYRAEDEKQGQSVIQEFTGVLSIQHENNCWRRETSR</sequence>
<keyword evidence="2" id="KW-0547">Nucleotide-binding</keyword>
<proteinExistence type="inferred from homology"/>
<dbReference type="InterPro" id="IPR029047">
    <property type="entry name" value="HSP70_peptide-bd_sf"/>
</dbReference>
<evidence type="ECO:0000313" key="5">
    <source>
        <dbReference type="EMBL" id="MBZ3888687.1"/>
    </source>
</evidence>
<comment type="similarity">
    <text evidence="1">Belongs to the heat shock protein 70 family.</text>
</comment>
<organism evidence="5 6">
    <name type="scientific">Sciurus carolinensis</name>
    <name type="common">Eastern gray squirrel</name>
    <dbReference type="NCBI Taxonomy" id="30640"/>
    <lineage>
        <taxon>Eukaryota</taxon>
        <taxon>Metazoa</taxon>
        <taxon>Chordata</taxon>
        <taxon>Craniata</taxon>
        <taxon>Vertebrata</taxon>
        <taxon>Euteleostomi</taxon>
        <taxon>Mammalia</taxon>
        <taxon>Eutheria</taxon>
        <taxon>Euarchontoglires</taxon>
        <taxon>Glires</taxon>
        <taxon>Rodentia</taxon>
        <taxon>Sciuromorpha</taxon>
        <taxon>Sciuridae</taxon>
        <taxon>Sciurinae</taxon>
        <taxon>Sciurini</taxon>
        <taxon>Sciurus</taxon>
    </lineage>
</organism>
<protein>
    <submittedName>
        <fullName evidence="5">Heat shock cognate 71 kDa protein</fullName>
    </submittedName>
</protein>
<dbReference type="InterPro" id="IPR043129">
    <property type="entry name" value="ATPase_NBD"/>
</dbReference>
<dbReference type="GO" id="GO:0005524">
    <property type="term" value="F:ATP binding"/>
    <property type="evidence" value="ECO:0007669"/>
    <property type="project" value="UniProtKB-KW"/>
</dbReference>
<dbReference type="Gene3D" id="2.60.34.10">
    <property type="entry name" value="Substrate Binding Domain Of DNAk, Chain A, domain 1"/>
    <property type="match status" value="1"/>
</dbReference>
<dbReference type="Gene3D" id="3.30.420.40">
    <property type="match status" value="2"/>
</dbReference>
<dbReference type="PANTHER" id="PTHR19375">
    <property type="entry name" value="HEAT SHOCK PROTEIN 70KDA"/>
    <property type="match status" value="1"/>
</dbReference>
<evidence type="ECO:0000313" key="6">
    <source>
        <dbReference type="Proteomes" id="UP001166674"/>
    </source>
</evidence>
<dbReference type="Proteomes" id="UP001166674">
    <property type="component" value="Unassembled WGS sequence"/>
</dbReference>
<dbReference type="FunFam" id="3.30.420.40:FF:000028">
    <property type="entry name" value="heat shock 70 kDa protein-like"/>
    <property type="match status" value="1"/>
</dbReference>
<name>A0AA41NEQ8_SCICA</name>